<comment type="subcellular location">
    <subcellularLocation>
        <location evidence="6">Nucleus</location>
    </subcellularLocation>
    <subcellularLocation>
        <location evidence="6">Cytoplasm</location>
    </subcellularLocation>
</comment>
<dbReference type="AlphaFoldDB" id="A0AAV9IDJ1"/>
<dbReference type="GO" id="GO:0003729">
    <property type="term" value="F:mRNA binding"/>
    <property type="evidence" value="ECO:0007669"/>
    <property type="project" value="UniProtKB-UniRule"/>
</dbReference>
<evidence type="ECO:0000256" key="1">
    <source>
        <dbReference type="ARBA" id="ARBA00009710"/>
    </source>
</evidence>
<dbReference type="Pfam" id="PF13869">
    <property type="entry name" value="NUDIX_2"/>
    <property type="match status" value="1"/>
</dbReference>
<keyword evidence="6" id="KW-0963">Cytoplasm</keyword>
<evidence type="ECO:0000256" key="4">
    <source>
        <dbReference type="ARBA" id="ARBA00022884"/>
    </source>
</evidence>
<dbReference type="SUPFAM" id="SSF55811">
    <property type="entry name" value="Nudix"/>
    <property type="match status" value="1"/>
</dbReference>
<proteinExistence type="inferred from homology"/>
<comment type="similarity">
    <text evidence="1 6">Belongs to the Nudix hydrolase family. CPSF5 subfamily.</text>
</comment>
<dbReference type="GO" id="GO:0005737">
    <property type="term" value="C:cytoplasm"/>
    <property type="evidence" value="ECO:0007669"/>
    <property type="project" value="UniProtKB-SubCell"/>
</dbReference>
<comment type="caution">
    <text evidence="8">The sequence shown here is derived from an EMBL/GenBank/DDBJ whole genome shotgun (WGS) entry which is preliminary data.</text>
</comment>
<comment type="function">
    <text evidence="6">Component of the cleavage factor Im (CFIm) complex that functions as an activator of the pre-mRNA 3'-end cleavage and polyadenylation processing required for the maturation of pre-mRNA into functional mRNAs. CFIm contributes to the recruitment of multiprotein complexes on specific sequences on the pre-mRNA 3'-end, so called cleavage and polyadenylation signals (pA signals). Most pre-mRNAs contain multiple pA signals, resulting in alternative cleavage and polyadenylation (APA) producing mRNAs with variable 3'-end formation. The CFIm complex acts as a key regulator of cleavage and polyadenylation site choice during APA through its binding to 5'-UGUA-3' elements localized in the 3'-untranslated region (UTR) for a huge number of pre-mRNAs.</text>
</comment>
<dbReference type="Proteomes" id="UP001300502">
    <property type="component" value="Unassembled WGS sequence"/>
</dbReference>
<dbReference type="PANTHER" id="PTHR13047">
    <property type="entry name" value="PRE-MRNA CLEAVAGE FACTOR IM, 25KD SUBUNIT"/>
    <property type="match status" value="1"/>
</dbReference>
<keyword evidence="3 6" id="KW-0507">mRNA processing</keyword>
<evidence type="ECO:0000256" key="3">
    <source>
        <dbReference type="ARBA" id="ARBA00022664"/>
    </source>
</evidence>
<sequence length="228" mass="26180">MDDDVAVVVGDEKQIPAPIRSETTLEDELVLDAPAQKTLNLYKVDNYTFGTKQSSQKQHERNPQRLKEKYQERGLRHSVAGVLLVHHHRHPHVLVLQQTKDSGSFWLPGGRLRPGEGDLEGLSRKLDNRLRSPSQEKGSWEIGDFLATWWYPDFSDNRYPYIPPHVTKPKEKLNLFLVQLPESCAFSVPNDLQLLAIPLFQVYNNAEQYGEVISSLPILLSRYHVNYL</sequence>
<organism evidence="8 9">
    <name type="scientific">Galdieria yellowstonensis</name>
    <dbReference type="NCBI Taxonomy" id="3028027"/>
    <lineage>
        <taxon>Eukaryota</taxon>
        <taxon>Rhodophyta</taxon>
        <taxon>Bangiophyceae</taxon>
        <taxon>Galdieriales</taxon>
        <taxon>Galdieriaceae</taxon>
        <taxon>Galdieria</taxon>
    </lineage>
</organism>
<dbReference type="CDD" id="cd18871">
    <property type="entry name" value="NUDIX_Cfim25_Nudt21"/>
    <property type="match status" value="1"/>
</dbReference>
<dbReference type="InterPro" id="IPR016706">
    <property type="entry name" value="Cleav_polyA_spec_factor_su5"/>
</dbReference>
<feature type="domain" description="Nudix hydrolase" evidence="7">
    <location>
        <begin position="75"/>
        <end position="201"/>
    </location>
</feature>
<dbReference type="PIRSF" id="PIRSF017888">
    <property type="entry name" value="CPSF-25"/>
    <property type="match status" value="1"/>
</dbReference>
<evidence type="ECO:0000256" key="2">
    <source>
        <dbReference type="ARBA" id="ARBA00016266"/>
    </source>
</evidence>
<keyword evidence="4 6" id="KW-0694">RNA-binding</keyword>
<accession>A0AAV9IDJ1</accession>
<evidence type="ECO:0000259" key="7">
    <source>
        <dbReference type="PROSITE" id="PS51462"/>
    </source>
</evidence>
<protein>
    <recommendedName>
        <fullName evidence="2 6">Cleavage and polyadenylation specificity factor subunit 5</fullName>
    </recommendedName>
</protein>
<keyword evidence="9" id="KW-1185">Reference proteome</keyword>
<dbReference type="EMBL" id="JANCYU010000029">
    <property type="protein sequence ID" value="KAK4525313.1"/>
    <property type="molecule type" value="Genomic_DNA"/>
</dbReference>
<reference evidence="8 9" key="1">
    <citation type="submission" date="2022-07" db="EMBL/GenBank/DDBJ databases">
        <title>Genome-wide signatures of adaptation to extreme environments.</title>
        <authorList>
            <person name="Cho C.H."/>
            <person name="Yoon H.S."/>
        </authorList>
    </citation>
    <scope>NUCLEOTIDE SEQUENCE [LARGE SCALE GENOMIC DNA]</scope>
    <source>
        <strain evidence="8 9">108.79 E11</strain>
    </source>
</reference>
<evidence type="ECO:0000313" key="8">
    <source>
        <dbReference type="EMBL" id="KAK4525313.1"/>
    </source>
</evidence>
<gene>
    <name evidence="8" type="ORF">GAYE_SCF09G3221</name>
</gene>
<comment type="subunit">
    <text evidence="6">Homodimer (via N- and C-terminus); binds RNA as homodimer. Component of the cleavage factor Im (CFIm) complex.</text>
</comment>
<dbReference type="GO" id="GO:0005849">
    <property type="term" value="C:mRNA cleavage factor complex"/>
    <property type="evidence" value="ECO:0007669"/>
    <property type="project" value="UniProtKB-UniRule"/>
</dbReference>
<dbReference type="InterPro" id="IPR000086">
    <property type="entry name" value="NUDIX_hydrolase_dom"/>
</dbReference>
<evidence type="ECO:0000313" key="9">
    <source>
        <dbReference type="Proteomes" id="UP001300502"/>
    </source>
</evidence>
<dbReference type="GO" id="GO:0031124">
    <property type="term" value="P:mRNA 3'-end processing"/>
    <property type="evidence" value="ECO:0007669"/>
    <property type="project" value="InterPro"/>
</dbReference>
<evidence type="ECO:0000256" key="6">
    <source>
        <dbReference type="PIRNR" id="PIRNR017888"/>
    </source>
</evidence>
<dbReference type="Gene3D" id="3.90.79.10">
    <property type="entry name" value="Nucleoside Triphosphate Pyrophosphohydrolase"/>
    <property type="match status" value="1"/>
</dbReference>
<dbReference type="PROSITE" id="PS51462">
    <property type="entry name" value="NUDIX"/>
    <property type="match status" value="1"/>
</dbReference>
<keyword evidence="5 6" id="KW-0539">Nucleus</keyword>
<evidence type="ECO:0000256" key="5">
    <source>
        <dbReference type="ARBA" id="ARBA00023242"/>
    </source>
</evidence>
<dbReference type="FunFam" id="3.90.79.10:FF:000020">
    <property type="entry name" value="Pre-mRNA cleavage factor Im subunit 2"/>
    <property type="match status" value="1"/>
</dbReference>
<dbReference type="InterPro" id="IPR015797">
    <property type="entry name" value="NUDIX_hydrolase-like_dom_sf"/>
</dbReference>
<name>A0AAV9IDJ1_9RHOD</name>